<name>A0A939IV89_9CORY</name>
<evidence type="ECO:0000256" key="1">
    <source>
        <dbReference type="SAM" id="Phobius"/>
    </source>
</evidence>
<feature type="transmembrane region" description="Helical" evidence="1">
    <location>
        <begin position="16"/>
        <end position="39"/>
    </location>
</feature>
<keyword evidence="1" id="KW-0812">Transmembrane</keyword>
<sequence length="103" mass="11068">MPKNTATVESPGLWDWALVVVGLFLLLIGFSVAFPLPALAAILGVRSVRRASGPARRKWLIYTVTAAVLAVVMFTIWLVLTPWGPGVQSPLGTTDWTPVDQPG</sequence>
<evidence type="ECO:0000313" key="2">
    <source>
        <dbReference type="EMBL" id="MBN9643986.1"/>
    </source>
</evidence>
<evidence type="ECO:0000313" key="3">
    <source>
        <dbReference type="Proteomes" id="UP000664332"/>
    </source>
</evidence>
<reference evidence="2" key="1">
    <citation type="submission" date="2021-03" db="EMBL/GenBank/DDBJ databases">
        <authorList>
            <person name="Sun Q."/>
        </authorList>
    </citation>
    <scope>NUCLEOTIDE SEQUENCE</scope>
    <source>
        <strain evidence="2">CCM 8862</strain>
    </source>
</reference>
<dbReference type="Proteomes" id="UP000664332">
    <property type="component" value="Unassembled WGS sequence"/>
</dbReference>
<protein>
    <submittedName>
        <fullName evidence="2">Uncharacterized protein</fullName>
    </submittedName>
</protein>
<gene>
    <name evidence="2" type="ORF">JZY06_05045</name>
</gene>
<dbReference type="RefSeq" id="WP_207118808.1">
    <property type="nucleotide sequence ID" value="NZ_JAFLEQ010000008.1"/>
</dbReference>
<organism evidence="2 3">
    <name type="scientific">Corynebacterium mendelii</name>
    <dbReference type="NCBI Taxonomy" id="2765362"/>
    <lineage>
        <taxon>Bacteria</taxon>
        <taxon>Bacillati</taxon>
        <taxon>Actinomycetota</taxon>
        <taxon>Actinomycetes</taxon>
        <taxon>Mycobacteriales</taxon>
        <taxon>Corynebacteriaceae</taxon>
        <taxon>Corynebacterium</taxon>
    </lineage>
</organism>
<accession>A0A939IV89</accession>
<feature type="transmembrane region" description="Helical" evidence="1">
    <location>
        <begin position="59"/>
        <end position="80"/>
    </location>
</feature>
<dbReference type="AlphaFoldDB" id="A0A939IV89"/>
<dbReference type="EMBL" id="JAFLEQ010000008">
    <property type="protein sequence ID" value="MBN9643986.1"/>
    <property type="molecule type" value="Genomic_DNA"/>
</dbReference>
<comment type="caution">
    <text evidence="2">The sequence shown here is derived from an EMBL/GenBank/DDBJ whole genome shotgun (WGS) entry which is preliminary data.</text>
</comment>
<proteinExistence type="predicted"/>
<keyword evidence="3" id="KW-1185">Reference proteome</keyword>
<keyword evidence="1" id="KW-0472">Membrane</keyword>
<keyword evidence="1" id="KW-1133">Transmembrane helix</keyword>